<evidence type="ECO:0000313" key="1">
    <source>
        <dbReference type="EMBL" id="KAH6607269.1"/>
    </source>
</evidence>
<dbReference type="EMBL" id="JAIWOZ010000003">
    <property type="protein sequence ID" value="KAH6607269.1"/>
    <property type="molecule type" value="Genomic_DNA"/>
</dbReference>
<name>A0A9P8TXF3_9HYPO</name>
<dbReference type="AlphaFoldDB" id="A0A9P8TXF3"/>
<dbReference type="OrthoDB" id="426882at2759"/>
<organism evidence="1 2">
    <name type="scientific">Trichoderma cornu-damae</name>
    <dbReference type="NCBI Taxonomy" id="654480"/>
    <lineage>
        <taxon>Eukaryota</taxon>
        <taxon>Fungi</taxon>
        <taxon>Dikarya</taxon>
        <taxon>Ascomycota</taxon>
        <taxon>Pezizomycotina</taxon>
        <taxon>Sordariomycetes</taxon>
        <taxon>Hypocreomycetidae</taxon>
        <taxon>Hypocreales</taxon>
        <taxon>Hypocreaceae</taxon>
        <taxon>Trichoderma</taxon>
    </lineage>
</organism>
<evidence type="ECO:0000313" key="2">
    <source>
        <dbReference type="Proteomes" id="UP000827724"/>
    </source>
</evidence>
<dbReference type="Proteomes" id="UP000827724">
    <property type="component" value="Unassembled WGS sequence"/>
</dbReference>
<protein>
    <submittedName>
        <fullName evidence="1">Zn2Cys6 transcriptional regulator</fullName>
    </submittedName>
</protein>
<proteinExistence type="predicted"/>
<comment type="caution">
    <text evidence="1">The sequence shown here is derived from an EMBL/GenBank/DDBJ whole genome shotgun (WGS) entry which is preliminary data.</text>
</comment>
<sequence>MDCLKITPAHDVETIKSLRSTVILSIKGLYDQGQHVHLTSVIYRLLRDRLGPQDLADLQKHVVWDPLAPEEPLLLEYAQSQYPLTMGSRDQEPNAARLENLVKKYEQLSTEDSQ</sequence>
<gene>
    <name evidence="1" type="ORF">Trco_003582</name>
</gene>
<keyword evidence="2" id="KW-1185">Reference proteome</keyword>
<reference evidence="1" key="1">
    <citation type="submission" date="2021-08" db="EMBL/GenBank/DDBJ databases">
        <title>Chromosome-Level Trichoderma cornu-damae using Hi-C Data.</title>
        <authorList>
            <person name="Kim C.S."/>
        </authorList>
    </citation>
    <scope>NUCLEOTIDE SEQUENCE</scope>
    <source>
        <strain evidence="1">KA19-0412C</strain>
    </source>
</reference>
<accession>A0A9P8TXF3</accession>